<dbReference type="InterPro" id="IPR027417">
    <property type="entry name" value="P-loop_NTPase"/>
</dbReference>
<dbReference type="AlphaFoldDB" id="A0A4Q0VQ48"/>
<dbReference type="Gene3D" id="3.40.50.300">
    <property type="entry name" value="P-loop containing nucleotide triphosphate hydrolases"/>
    <property type="match status" value="1"/>
</dbReference>
<proteinExistence type="predicted"/>
<dbReference type="SUPFAM" id="SSF52540">
    <property type="entry name" value="P-loop containing nucleoside triphosphate hydrolases"/>
    <property type="match status" value="1"/>
</dbReference>
<evidence type="ECO:0000259" key="1">
    <source>
        <dbReference type="Pfam" id="PF13614"/>
    </source>
</evidence>
<reference evidence="2 3" key="1">
    <citation type="journal article" date="2019" name="Int. J. Syst. Evol. Microbiol.">
        <title>Anaerobacillus alkaliphilus sp. nov., a novel alkaliphilic and moderately halophilic bacterium.</title>
        <authorList>
            <person name="Borsodi A.K."/>
            <person name="Aszalos J.M."/>
            <person name="Bihari P."/>
            <person name="Nagy I."/>
            <person name="Schumann P."/>
            <person name="Sproer C."/>
            <person name="Kovacs A.L."/>
            <person name="Boka K."/>
            <person name="Dobosy P."/>
            <person name="Ovari M."/>
            <person name="Szili-Kovacs T."/>
            <person name="Toth E."/>
        </authorList>
    </citation>
    <scope>NUCLEOTIDE SEQUENCE [LARGE SCALE GENOMIC DNA]</scope>
    <source>
        <strain evidence="2 3">B16-10</strain>
    </source>
</reference>
<dbReference type="PANTHER" id="PTHR13696">
    <property type="entry name" value="P-LOOP CONTAINING NUCLEOSIDE TRIPHOSPHATE HYDROLASE"/>
    <property type="match status" value="1"/>
</dbReference>
<comment type="caution">
    <text evidence="2">The sequence shown here is derived from an EMBL/GenBank/DDBJ whole genome shotgun (WGS) entry which is preliminary data.</text>
</comment>
<keyword evidence="3" id="KW-1185">Reference proteome</keyword>
<protein>
    <recommendedName>
        <fullName evidence="1">AAA domain-containing protein</fullName>
    </recommendedName>
</protein>
<dbReference type="Pfam" id="PF13614">
    <property type="entry name" value="AAA_31"/>
    <property type="match status" value="1"/>
</dbReference>
<evidence type="ECO:0000313" key="2">
    <source>
        <dbReference type="EMBL" id="RXI96475.1"/>
    </source>
</evidence>
<dbReference type="InterPro" id="IPR025669">
    <property type="entry name" value="AAA_dom"/>
</dbReference>
<evidence type="ECO:0000313" key="3">
    <source>
        <dbReference type="Proteomes" id="UP000290649"/>
    </source>
</evidence>
<dbReference type="InterPro" id="IPR050678">
    <property type="entry name" value="DNA_Partitioning_ATPase"/>
</dbReference>
<dbReference type="Proteomes" id="UP000290649">
    <property type="component" value="Unassembled WGS sequence"/>
</dbReference>
<sequence>MNPHLRGHSMTKAKKIFVGNYKGGVGKTTSIYQIALHMVGHGKRVLLIDLDPQCSLSEICLARREMRLDQLEDHESLNYVYDMWEQYKQFQRLPFSIDSGPLVKETPENVHFIPSNTFYSNGGLDDLSLRMNDDFESLLPLQQLFHFSRIDESYDYILFDCPPSNNMITQGAFLLSDYYIIPTIFQTLSTRGVVHYIKTVEKIFEQKCGTSEYRLLARSLFGEKPRLLGIFETLKKHSVENRPLINDLVSDLKKSEIKTLLFTETKETYIFDTIIFHYEGIARATALGEKRNDYKTLTDEILDCIELNV</sequence>
<name>A0A4Q0VQ48_9BACI</name>
<dbReference type="OrthoDB" id="9791162at2"/>
<gene>
    <name evidence="2" type="ORF">DS745_22455</name>
</gene>
<accession>A0A4Q0VQ48</accession>
<dbReference type="PANTHER" id="PTHR13696:SF99">
    <property type="entry name" value="COBYRINIC ACID AC-DIAMIDE SYNTHASE"/>
    <property type="match status" value="1"/>
</dbReference>
<feature type="domain" description="AAA" evidence="1">
    <location>
        <begin position="14"/>
        <end position="206"/>
    </location>
</feature>
<dbReference type="EMBL" id="QOUX01000047">
    <property type="protein sequence ID" value="RXI96475.1"/>
    <property type="molecule type" value="Genomic_DNA"/>
</dbReference>
<dbReference type="CDD" id="cd02042">
    <property type="entry name" value="ParAB_family"/>
    <property type="match status" value="1"/>
</dbReference>
<organism evidence="2 3">
    <name type="scientific">Anaerobacillus alkaliphilus</name>
    <dbReference type="NCBI Taxonomy" id="1548597"/>
    <lineage>
        <taxon>Bacteria</taxon>
        <taxon>Bacillati</taxon>
        <taxon>Bacillota</taxon>
        <taxon>Bacilli</taxon>
        <taxon>Bacillales</taxon>
        <taxon>Bacillaceae</taxon>
        <taxon>Anaerobacillus</taxon>
    </lineage>
</organism>